<feature type="domain" description="HTH lysR-type" evidence="5">
    <location>
        <begin position="1"/>
        <end position="53"/>
    </location>
</feature>
<dbReference type="Pfam" id="PF00126">
    <property type="entry name" value="HTH_1"/>
    <property type="match status" value="1"/>
</dbReference>
<dbReference type="STRING" id="371042.NG99_01810"/>
<dbReference type="InterPro" id="IPR005119">
    <property type="entry name" value="LysR_subst-bd"/>
</dbReference>
<organism evidence="6 7">
    <name type="scientific">Erwinia typographi</name>
    <dbReference type="NCBI Taxonomy" id="371042"/>
    <lineage>
        <taxon>Bacteria</taxon>
        <taxon>Pseudomonadati</taxon>
        <taxon>Pseudomonadota</taxon>
        <taxon>Gammaproteobacteria</taxon>
        <taxon>Enterobacterales</taxon>
        <taxon>Erwiniaceae</taxon>
        <taxon>Erwinia</taxon>
    </lineage>
</organism>
<dbReference type="eggNOG" id="COG0583">
    <property type="taxonomic scope" value="Bacteria"/>
</dbReference>
<dbReference type="Pfam" id="PF03466">
    <property type="entry name" value="LysR_substrate"/>
    <property type="match status" value="1"/>
</dbReference>
<evidence type="ECO:0000256" key="4">
    <source>
        <dbReference type="ARBA" id="ARBA00023163"/>
    </source>
</evidence>
<keyword evidence="3" id="KW-0238">DNA-binding</keyword>
<keyword evidence="7" id="KW-1185">Reference proteome</keyword>
<dbReference type="InterPro" id="IPR000847">
    <property type="entry name" value="LysR_HTH_N"/>
</dbReference>
<protein>
    <submittedName>
        <fullName evidence="6">LysR family transcriptional regulator</fullName>
    </submittedName>
</protein>
<accession>A0A0A3ZE48</accession>
<dbReference type="SUPFAM" id="SSF46785">
    <property type="entry name" value="Winged helix' DNA-binding domain"/>
    <property type="match status" value="1"/>
</dbReference>
<evidence type="ECO:0000256" key="2">
    <source>
        <dbReference type="ARBA" id="ARBA00023015"/>
    </source>
</evidence>
<sequence>MLAFEFVARTGSVRAAAEQMSVTPGAISRQIRLLEEHFGTTLFQRDGRGLLLTHAGSAYFHLIGPHIEGLRKAGQVLHRSAGRTVIRLHSFTTFATRWLIPRLTAFQLANPTIDVRLTTASEWDESADFDAAIRLGDGEWQNMSATPLIENILVPVCKPTQDRKAMLTPEHLMRHTLLRVRGRPDDWQRWSEALGIDIGGLTNWRELESSALAYQAALEGQGIALAQRELVKKELAEGTLIEMANGQLNCGRLTYYLVWSSNHLKEANLLLLKEWLIRREDPAIDKR</sequence>
<gene>
    <name evidence="6" type="ORF">NG99_01810</name>
</gene>
<dbReference type="GO" id="GO:0003700">
    <property type="term" value="F:DNA-binding transcription factor activity"/>
    <property type="evidence" value="ECO:0007669"/>
    <property type="project" value="InterPro"/>
</dbReference>
<keyword evidence="4" id="KW-0804">Transcription</keyword>
<reference evidence="6 7" key="1">
    <citation type="submission" date="2014-10" db="EMBL/GenBank/DDBJ databases">
        <title>Genome sequence of Erwinia typographi M043b.</title>
        <authorList>
            <person name="Chan K.-G."/>
            <person name="Tan W.-S."/>
        </authorList>
    </citation>
    <scope>NUCLEOTIDE SEQUENCE [LARGE SCALE GENOMIC DNA]</scope>
    <source>
        <strain evidence="6 7">M043b</strain>
    </source>
</reference>
<dbReference type="PANTHER" id="PTHR30537">
    <property type="entry name" value="HTH-TYPE TRANSCRIPTIONAL REGULATOR"/>
    <property type="match status" value="1"/>
</dbReference>
<dbReference type="EMBL" id="JRUQ01000006">
    <property type="protein sequence ID" value="KGT95921.1"/>
    <property type="molecule type" value="Genomic_DNA"/>
</dbReference>
<dbReference type="GO" id="GO:0006351">
    <property type="term" value="P:DNA-templated transcription"/>
    <property type="evidence" value="ECO:0007669"/>
    <property type="project" value="TreeGrafter"/>
</dbReference>
<dbReference type="GO" id="GO:0043565">
    <property type="term" value="F:sequence-specific DNA binding"/>
    <property type="evidence" value="ECO:0007669"/>
    <property type="project" value="TreeGrafter"/>
</dbReference>
<evidence type="ECO:0000313" key="6">
    <source>
        <dbReference type="EMBL" id="KGT95921.1"/>
    </source>
</evidence>
<dbReference type="Proteomes" id="UP000030351">
    <property type="component" value="Unassembled WGS sequence"/>
</dbReference>
<comment type="caution">
    <text evidence="6">The sequence shown here is derived from an EMBL/GenBank/DDBJ whole genome shotgun (WGS) entry which is preliminary data.</text>
</comment>
<dbReference type="InterPro" id="IPR058163">
    <property type="entry name" value="LysR-type_TF_proteobact-type"/>
</dbReference>
<dbReference type="PRINTS" id="PR00039">
    <property type="entry name" value="HTHLYSR"/>
</dbReference>
<dbReference type="Gene3D" id="1.10.10.10">
    <property type="entry name" value="Winged helix-like DNA-binding domain superfamily/Winged helix DNA-binding domain"/>
    <property type="match status" value="1"/>
</dbReference>
<dbReference type="InterPro" id="IPR036390">
    <property type="entry name" value="WH_DNA-bd_sf"/>
</dbReference>
<dbReference type="InterPro" id="IPR036388">
    <property type="entry name" value="WH-like_DNA-bd_sf"/>
</dbReference>
<dbReference type="PROSITE" id="PS50931">
    <property type="entry name" value="HTH_LYSR"/>
    <property type="match status" value="1"/>
</dbReference>
<comment type="similarity">
    <text evidence="1">Belongs to the LysR transcriptional regulatory family.</text>
</comment>
<evidence type="ECO:0000259" key="5">
    <source>
        <dbReference type="PROSITE" id="PS50931"/>
    </source>
</evidence>
<dbReference type="AlphaFoldDB" id="A0A0A3ZE48"/>
<evidence type="ECO:0000256" key="1">
    <source>
        <dbReference type="ARBA" id="ARBA00009437"/>
    </source>
</evidence>
<proteinExistence type="inferred from homology"/>
<evidence type="ECO:0000256" key="3">
    <source>
        <dbReference type="ARBA" id="ARBA00023125"/>
    </source>
</evidence>
<dbReference type="CDD" id="cd08432">
    <property type="entry name" value="PBP2_GcdR_TrpI_HvrB_AmpR_like"/>
    <property type="match status" value="1"/>
</dbReference>
<dbReference type="PANTHER" id="PTHR30537:SF74">
    <property type="entry name" value="HTH-TYPE TRANSCRIPTIONAL REGULATOR TRPI"/>
    <property type="match status" value="1"/>
</dbReference>
<name>A0A0A3ZE48_9GAMM</name>
<dbReference type="Gene3D" id="3.40.190.10">
    <property type="entry name" value="Periplasmic binding protein-like II"/>
    <property type="match status" value="2"/>
</dbReference>
<evidence type="ECO:0000313" key="7">
    <source>
        <dbReference type="Proteomes" id="UP000030351"/>
    </source>
</evidence>
<keyword evidence="2" id="KW-0805">Transcription regulation</keyword>
<dbReference type="SUPFAM" id="SSF53850">
    <property type="entry name" value="Periplasmic binding protein-like II"/>
    <property type="match status" value="1"/>
</dbReference>